<keyword evidence="1" id="KW-0472">Membrane</keyword>
<comment type="caution">
    <text evidence="2">The sequence shown here is derived from an EMBL/GenBank/DDBJ whole genome shotgun (WGS) entry which is preliminary data.</text>
</comment>
<feature type="transmembrane region" description="Helical" evidence="1">
    <location>
        <begin position="47"/>
        <end position="65"/>
    </location>
</feature>
<organism evidence="2">
    <name type="scientific">marine sediment metagenome</name>
    <dbReference type="NCBI Taxonomy" id="412755"/>
    <lineage>
        <taxon>unclassified sequences</taxon>
        <taxon>metagenomes</taxon>
        <taxon>ecological metagenomes</taxon>
    </lineage>
</organism>
<feature type="transmembrane region" description="Helical" evidence="1">
    <location>
        <begin position="16"/>
        <end position="35"/>
    </location>
</feature>
<evidence type="ECO:0000313" key="2">
    <source>
        <dbReference type="EMBL" id="GAG24225.1"/>
    </source>
</evidence>
<keyword evidence="1" id="KW-0812">Transmembrane</keyword>
<dbReference type="AlphaFoldDB" id="X0W103"/>
<reference evidence="2" key="1">
    <citation type="journal article" date="2014" name="Front. Microbiol.">
        <title>High frequency of phylogenetically diverse reductive dehalogenase-homologous genes in deep subseafloor sedimentary metagenomes.</title>
        <authorList>
            <person name="Kawai M."/>
            <person name="Futagami T."/>
            <person name="Toyoda A."/>
            <person name="Takaki Y."/>
            <person name="Nishi S."/>
            <person name="Hori S."/>
            <person name="Arai W."/>
            <person name="Tsubouchi T."/>
            <person name="Morono Y."/>
            <person name="Uchiyama I."/>
            <person name="Ito T."/>
            <person name="Fujiyama A."/>
            <person name="Inagaki F."/>
            <person name="Takami H."/>
        </authorList>
    </citation>
    <scope>NUCLEOTIDE SEQUENCE</scope>
    <source>
        <strain evidence="2">Expedition CK06-06</strain>
    </source>
</reference>
<accession>X0W103</accession>
<dbReference type="EMBL" id="BARS01039897">
    <property type="protein sequence ID" value="GAG24225.1"/>
    <property type="molecule type" value="Genomic_DNA"/>
</dbReference>
<feature type="non-terminal residue" evidence="2">
    <location>
        <position position="84"/>
    </location>
</feature>
<gene>
    <name evidence="2" type="ORF">S01H1_60895</name>
</gene>
<keyword evidence="1" id="KW-1133">Transmembrane helix</keyword>
<proteinExistence type="predicted"/>
<name>X0W103_9ZZZZ</name>
<evidence type="ECO:0000256" key="1">
    <source>
        <dbReference type="SAM" id="Phobius"/>
    </source>
</evidence>
<protein>
    <submittedName>
        <fullName evidence="2">Uncharacterized protein</fullName>
    </submittedName>
</protein>
<sequence>MGGIIYAIIATSDIPLVGSGFIVWAFVGALFACYIKWRGNFHVVAKIYTILGMIGTFILIIRLFAHTNAGMAGTAKVSISGLLV</sequence>